<proteinExistence type="predicted"/>
<dbReference type="EMBL" id="LAZR01069484">
    <property type="protein sequence ID" value="KKK47624.1"/>
    <property type="molecule type" value="Genomic_DNA"/>
</dbReference>
<evidence type="ECO:0000313" key="2">
    <source>
        <dbReference type="EMBL" id="KKK47624.1"/>
    </source>
</evidence>
<comment type="caution">
    <text evidence="2">The sequence shown here is derived from an EMBL/GenBank/DDBJ whole genome shotgun (WGS) entry which is preliminary data.</text>
</comment>
<name>A0A0F8Y060_9ZZZZ</name>
<protein>
    <submittedName>
        <fullName evidence="2">Uncharacterized protein</fullName>
    </submittedName>
</protein>
<feature type="non-terminal residue" evidence="2">
    <location>
        <position position="1"/>
    </location>
</feature>
<feature type="transmembrane region" description="Helical" evidence="1">
    <location>
        <begin position="155"/>
        <end position="174"/>
    </location>
</feature>
<feature type="transmembrane region" description="Helical" evidence="1">
    <location>
        <begin position="46"/>
        <end position="68"/>
    </location>
</feature>
<organism evidence="2">
    <name type="scientific">marine sediment metagenome</name>
    <dbReference type="NCBI Taxonomy" id="412755"/>
    <lineage>
        <taxon>unclassified sequences</taxon>
        <taxon>metagenomes</taxon>
        <taxon>ecological metagenomes</taxon>
    </lineage>
</organism>
<keyword evidence="1" id="KW-0812">Transmembrane</keyword>
<reference evidence="2" key="1">
    <citation type="journal article" date="2015" name="Nature">
        <title>Complex archaea that bridge the gap between prokaryotes and eukaryotes.</title>
        <authorList>
            <person name="Spang A."/>
            <person name="Saw J.H."/>
            <person name="Jorgensen S.L."/>
            <person name="Zaremba-Niedzwiedzka K."/>
            <person name="Martijn J."/>
            <person name="Lind A.E."/>
            <person name="van Eijk R."/>
            <person name="Schleper C."/>
            <person name="Guy L."/>
            <person name="Ettema T.J."/>
        </authorList>
    </citation>
    <scope>NUCLEOTIDE SEQUENCE</scope>
</reference>
<accession>A0A0F8Y060</accession>
<dbReference type="AlphaFoldDB" id="A0A0F8Y060"/>
<feature type="transmembrane region" description="Helical" evidence="1">
    <location>
        <begin position="186"/>
        <end position="212"/>
    </location>
</feature>
<gene>
    <name evidence="2" type="ORF">LCGC14_3153330</name>
</gene>
<feature type="transmembrane region" description="Helical" evidence="1">
    <location>
        <begin position="115"/>
        <end position="135"/>
    </location>
</feature>
<evidence type="ECO:0000256" key="1">
    <source>
        <dbReference type="SAM" id="Phobius"/>
    </source>
</evidence>
<sequence>YTRGVEHRITRVACSVAHMSVTPVQVPRVVCPYALLTLRGARRPGLVAGGLASAAGLTAIALLSQVFALPTWGYLGTLLSLTIGALVVGAVTMGMILGHWYLVTPRLPEQPLREITFVLLLALGFQALLLIPSLALPRDTIANSLDTPIGLNPFFWMRVGGGLAFPFALSYMAFDSSGVRAMQSATGLLYIAMALVLSGEVLAKGLLFATAVPT</sequence>
<keyword evidence="1" id="KW-0472">Membrane</keyword>
<feature type="transmembrane region" description="Helical" evidence="1">
    <location>
        <begin position="74"/>
        <end position="103"/>
    </location>
</feature>
<keyword evidence="1" id="KW-1133">Transmembrane helix</keyword>